<reference evidence="2 3" key="1">
    <citation type="journal article" date="2015" name="Genome Biol.">
        <title>Comparative genomics of Steinernema reveals deeply conserved gene regulatory networks.</title>
        <authorList>
            <person name="Dillman A.R."/>
            <person name="Macchietto M."/>
            <person name="Porter C.F."/>
            <person name="Rogers A."/>
            <person name="Williams B."/>
            <person name="Antoshechkin I."/>
            <person name="Lee M.M."/>
            <person name="Goodwin Z."/>
            <person name="Lu X."/>
            <person name="Lewis E.E."/>
            <person name="Goodrich-Blair H."/>
            <person name="Stock S.P."/>
            <person name="Adams B.J."/>
            <person name="Sternberg P.W."/>
            <person name="Mortazavi A."/>
        </authorList>
    </citation>
    <scope>NUCLEOTIDE SEQUENCE [LARGE SCALE GENOMIC DNA]</scope>
    <source>
        <strain evidence="2 3">ALL</strain>
    </source>
</reference>
<evidence type="ECO:0000313" key="3">
    <source>
        <dbReference type="Proteomes" id="UP000298663"/>
    </source>
</evidence>
<accession>A0A4U5MMD8</accession>
<feature type="compositionally biased region" description="Basic and acidic residues" evidence="1">
    <location>
        <begin position="94"/>
        <end position="108"/>
    </location>
</feature>
<reference evidence="2 3" key="2">
    <citation type="journal article" date="2019" name="G3 (Bethesda)">
        <title>Hybrid Assembly of the Genome of the Entomopathogenic Nematode Steinernema carpocapsae Identifies the X-Chromosome.</title>
        <authorList>
            <person name="Serra L."/>
            <person name="Macchietto M."/>
            <person name="Macias-Munoz A."/>
            <person name="McGill C.J."/>
            <person name="Rodriguez I.M."/>
            <person name="Rodriguez B."/>
            <person name="Murad R."/>
            <person name="Mortazavi A."/>
        </authorList>
    </citation>
    <scope>NUCLEOTIDE SEQUENCE [LARGE SCALE GENOMIC DNA]</scope>
    <source>
        <strain evidence="2 3">ALL</strain>
    </source>
</reference>
<evidence type="ECO:0000313" key="2">
    <source>
        <dbReference type="EMBL" id="TKR70676.1"/>
    </source>
</evidence>
<dbReference type="AlphaFoldDB" id="A0A4U5MMD8"/>
<feature type="region of interest" description="Disordered" evidence="1">
    <location>
        <begin position="83"/>
        <end position="110"/>
    </location>
</feature>
<evidence type="ECO:0000256" key="1">
    <source>
        <dbReference type="SAM" id="MobiDB-lite"/>
    </source>
</evidence>
<name>A0A4U5MMD8_STECR</name>
<dbReference type="OrthoDB" id="5876800at2759"/>
<dbReference type="Proteomes" id="UP000298663">
    <property type="component" value="Unassembled WGS sequence"/>
</dbReference>
<protein>
    <submittedName>
        <fullName evidence="2">Uncharacterized protein</fullName>
    </submittedName>
</protein>
<gene>
    <name evidence="2" type="ORF">L596_022670</name>
</gene>
<feature type="compositionally biased region" description="Low complexity" evidence="1">
    <location>
        <begin position="83"/>
        <end position="93"/>
    </location>
</feature>
<comment type="caution">
    <text evidence="2">The sequence shown here is derived from an EMBL/GenBank/DDBJ whole genome shotgun (WGS) entry which is preliminary data.</text>
</comment>
<dbReference type="EMBL" id="AZBU02000007">
    <property type="protein sequence ID" value="TKR70676.1"/>
    <property type="molecule type" value="Genomic_DNA"/>
</dbReference>
<organism evidence="2 3">
    <name type="scientific">Steinernema carpocapsae</name>
    <name type="common">Entomopathogenic nematode</name>
    <dbReference type="NCBI Taxonomy" id="34508"/>
    <lineage>
        <taxon>Eukaryota</taxon>
        <taxon>Metazoa</taxon>
        <taxon>Ecdysozoa</taxon>
        <taxon>Nematoda</taxon>
        <taxon>Chromadorea</taxon>
        <taxon>Rhabditida</taxon>
        <taxon>Tylenchina</taxon>
        <taxon>Panagrolaimomorpha</taxon>
        <taxon>Strongyloidoidea</taxon>
        <taxon>Steinernematidae</taxon>
        <taxon>Steinernema</taxon>
    </lineage>
</organism>
<keyword evidence="3" id="KW-1185">Reference proteome</keyword>
<sequence length="121" mass="14259">MEDRVRSPSTVREISWVEKFWPYEEMRERTRMHQKNEDYVTVPYSRVQLFPIQEFIRSVRLPKMVRPQFVCLGAFVIALSSIRSPSCSSQASRRSQEGIRQPRQEQGRQRQCANQAVSLLA</sequence>
<proteinExistence type="predicted"/>